<evidence type="ECO:0000256" key="1">
    <source>
        <dbReference type="SAM" id="Phobius"/>
    </source>
</evidence>
<evidence type="ECO:0000313" key="3">
    <source>
        <dbReference type="Proteomes" id="UP000182811"/>
    </source>
</evidence>
<keyword evidence="1" id="KW-1133">Transmembrane helix</keyword>
<evidence type="ECO:0008006" key="4">
    <source>
        <dbReference type="Google" id="ProtNLM"/>
    </source>
</evidence>
<name>A0A1J5NT22_NEOTH</name>
<keyword evidence="1" id="KW-0812">Transmembrane</keyword>
<evidence type="ECO:0000313" key="2">
    <source>
        <dbReference type="EMBL" id="OIQ58452.1"/>
    </source>
</evidence>
<gene>
    <name evidence="2" type="ORF">MOTE_19740</name>
</gene>
<feature type="transmembrane region" description="Helical" evidence="1">
    <location>
        <begin position="186"/>
        <end position="207"/>
    </location>
</feature>
<dbReference type="OrthoDB" id="1724568at2"/>
<feature type="transmembrane region" description="Helical" evidence="1">
    <location>
        <begin position="149"/>
        <end position="166"/>
    </location>
</feature>
<accession>A0A1J5NT22</accession>
<protein>
    <recommendedName>
        <fullName evidence="4">ABC-2 family transporter protein</fullName>
    </recommendedName>
</protein>
<feature type="transmembrane region" description="Helical" evidence="1">
    <location>
        <begin position="120"/>
        <end position="142"/>
    </location>
</feature>
<sequence>MWTLILKDLRVLRSSILTYALMAAAMILFFSRMENGYAFIAFWSIFLPYFFTSRTCYQEEAEGGLGLLRSLPVSPGAIVASKFAGSLLLTIGGSLIGIAAGSLAHWLGWFAPRGGSSLQFISLAFPLALVLVLEGLFFLVFFTWDYKRASYVMLLPFLGLLLPLAFPSFFRPVVGWVVDHITVDSGYFLAGLLLASLFCYLALGLLAGRVFSRRDVG</sequence>
<keyword evidence="1" id="KW-0472">Membrane</keyword>
<dbReference type="InterPro" id="IPR025699">
    <property type="entry name" value="ABC2_memb-like"/>
</dbReference>
<feature type="transmembrane region" description="Helical" evidence="1">
    <location>
        <begin position="87"/>
        <end position="108"/>
    </location>
</feature>
<proteinExistence type="predicted"/>
<comment type="caution">
    <text evidence="2">The sequence shown here is derived from an EMBL/GenBank/DDBJ whole genome shotgun (WGS) entry which is preliminary data.</text>
</comment>
<organism evidence="2 3">
    <name type="scientific">Neomoorella thermoacetica</name>
    <name type="common">Clostridium thermoaceticum</name>
    <dbReference type="NCBI Taxonomy" id="1525"/>
    <lineage>
        <taxon>Bacteria</taxon>
        <taxon>Bacillati</taxon>
        <taxon>Bacillota</taxon>
        <taxon>Clostridia</taxon>
        <taxon>Neomoorellales</taxon>
        <taxon>Neomoorellaceae</taxon>
        <taxon>Neomoorella</taxon>
    </lineage>
</organism>
<feature type="transmembrane region" description="Helical" evidence="1">
    <location>
        <begin position="36"/>
        <end position="52"/>
    </location>
</feature>
<dbReference type="AlphaFoldDB" id="A0A1J5NT22"/>
<reference evidence="2 3" key="1">
    <citation type="submission" date="2016-08" db="EMBL/GenBank/DDBJ databases">
        <title>Genome-based comparison of Moorella thermoacetic strains.</title>
        <authorList>
            <person name="Poehlein A."/>
            <person name="Bengelsdorf F.R."/>
            <person name="Esser C."/>
            <person name="Duerre P."/>
            <person name="Daniel R."/>
        </authorList>
    </citation>
    <scope>NUCLEOTIDE SEQUENCE [LARGE SCALE GENOMIC DNA]</scope>
    <source>
        <strain evidence="2 3">DSM 21394</strain>
    </source>
</reference>
<dbReference type="EMBL" id="MDDC01000015">
    <property type="protein sequence ID" value="OIQ58452.1"/>
    <property type="molecule type" value="Genomic_DNA"/>
</dbReference>
<dbReference type="Pfam" id="PF13346">
    <property type="entry name" value="ABC2_membrane_5"/>
    <property type="match status" value="1"/>
</dbReference>
<dbReference type="Proteomes" id="UP000182811">
    <property type="component" value="Unassembled WGS sequence"/>
</dbReference>
<feature type="transmembrane region" description="Helical" evidence="1">
    <location>
        <begin position="12"/>
        <end position="30"/>
    </location>
</feature>